<evidence type="ECO:0000313" key="3">
    <source>
        <dbReference type="Proteomes" id="UP001158576"/>
    </source>
</evidence>
<organism evidence="2 3">
    <name type="scientific">Oikopleura dioica</name>
    <name type="common">Tunicate</name>
    <dbReference type="NCBI Taxonomy" id="34765"/>
    <lineage>
        <taxon>Eukaryota</taxon>
        <taxon>Metazoa</taxon>
        <taxon>Chordata</taxon>
        <taxon>Tunicata</taxon>
        <taxon>Appendicularia</taxon>
        <taxon>Copelata</taxon>
        <taxon>Oikopleuridae</taxon>
        <taxon>Oikopleura</taxon>
    </lineage>
</organism>
<feature type="region of interest" description="Disordered" evidence="1">
    <location>
        <begin position="137"/>
        <end position="158"/>
    </location>
</feature>
<proteinExistence type="predicted"/>
<dbReference type="Proteomes" id="UP001158576">
    <property type="component" value="Chromosome XSR"/>
</dbReference>
<protein>
    <submittedName>
        <fullName evidence="2">Oidioi.mRNA.OKI2018_I69.XSR.g13642.t1.cds</fullName>
    </submittedName>
</protein>
<accession>A0ABN7SBC5</accession>
<sequence length="170" mass="20717">MKFKRDIDDIELVESEFKLKAHKGWIEYSQRLIAETSRKLEKYSKDGNRNEEHKAYLMKKLEEGKKSLQRNKEYYKKEEKRLIRLDVRSSTKTDKVTKGLRKRRREDSSDSEEDVNNRWIECRSLDSKWASSDNFTSISQVYNNGTMPNRRKTYEERRKIDRHEWNDKSW</sequence>
<dbReference type="EMBL" id="OU015569">
    <property type="protein sequence ID" value="CAG5094530.1"/>
    <property type="molecule type" value="Genomic_DNA"/>
</dbReference>
<feature type="region of interest" description="Disordered" evidence="1">
    <location>
        <begin position="90"/>
        <end position="115"/>
    </location>
</feature>
<evidence type="ECO:0000256" key="1">
    <source>
        <dbReference type="SAM" id="MobiDB-lite"/>
    </source>
</evidence>
<evidence type="ECO:0000313" key="2">
    <source>
        <dbReference type="EMBL" id="CAG5094530.1"/>
    </source>
</evidence>
<keyword evidence="3" id="KW-1185">Reference proteome</keyword>
<gene>
    <name evidence="2" type="ORF">OKIOD_LOCUS5200</name>
</gene>
<feature type="compositionally biased region" description="Polar residues" evidence="1">
    <location>
        <begin position="137"/>
        <end position="147"/>
    </location>
</feature>
<name>A0ABN7SBC5_OIKDI</name>
<reference evidence="2 3" key="1">
    <citation type="submission" date="2021-04" db="EMBL/GenBank/DDBJ databases">
        <authorList>
            <person name="Bliznina A."/>
        </authorList>
    </citation>
    <scope>NUCLEOTIDE SEQUENCE [LARGE SCALE GENOMIC DNA]</scope>
</reference>